<dbReference type="EMBL" id="JAUSTO010000019">
    <property type="protein sequence ID" value="MDQ0153424.1"/>
    <property type="molecule type" value="Genomic_DNA"/>
</dbReference>
<accession>A0AAE3VBW1</accession>
<comment type="caution">
    <text evidence="1">The sequence shown here is derived from an EMBL/GenBank/DDBJ whole genome shotgun (WGS) entry which is preliminary data.</text>
</comment>
<dbReference type="Proteomes" id="UP001241537">
    <property type="component" value="Unassembled WGS sequence"/>
</dbReference>
<dbReference type="RefSeq" id="WP_307255379.1">
    <property type="nucleotide sequence ID" value="NZ_JAUSTO010000019.1"/>
</dbReference>
<proteinExistence type="predicted"/>
<evidence type="ECO:0000313" key="2">
    <source>
        <dbReference type="Proteomes" id="UP001241537"/>
    </source>
</evidence>
<protein>
    <submittedName>
        <fullName evidence="1">Uncharacterized protein</fullName>
    </submittedName>
</protein>
<reference evidence="1" key="1">
    <citation type="submission" date="2023-07" db="EMBL/GenBank/DDBJ databases">
        <title>Genomic Encyclopedia of Type Strains, Phase IV (KMG-IV): sequencing the most valuable type-strain genomes for metagenomic binning, comparative biology and taxonomic classification.</title>
        <authorList>
            <person name="Goeker M."/>
        </authorList>
    </citation>
    <scope>NUCLEOTIDE SEQUENCE</scope>
    <source>
        <strain evidence="1">DSM 19659</strain>
    </source>
</reference>
<sequence>MIIKTFACNDMLTVEYDSRITHNFKIMDYVPNGYTIWNVDMPDGFLLLCKLSAYQPFKGGQNIDAESLVAIKFSKAQILARASMLYGIGSLSQAERYIKRYRDSKKNSYAYKKSQKIQKALPLFNQIKWA</sequence>
<evidence type="ECO:0000313" key="1">
    <source>
        <dbReference type="EMBL" id="MDQ0153424.1"/>
    </source>
</evidence>
<dbReference type="AlphaFoldDB" id="A0AAE3VBW1"/>
<name>A0AAE3VBW1_9FIRM</name>
<keyword evidence="2" id="KW-1185">Reference proteome</keyword>
<organism evidence="1 2">
    <name type="scientific">Moryella indoligenes</name>
    <dbReference type="NCBI Taxonomy" id="371674"/>
    <lineage>
        <taxon>Bacteria</taxon>
        <taxon>Bacillati</taxon>
        <taxon>Bacillota</taxon>
        <taxon>Clostridia</taxon>
        <taxon>Lachnospirales</taxon>
        <taxon>Lachnospiraceae</taxon>
        <taxon>Moryella</taxon>
    </lineage>
</organism>
<gene>
    <name evidence="1" type="ORF">J2S20_002144</name>
</gene>